<dbReference type="EMBL" id="CM043800">
    <property type="protein sequence ID" value="KAI4810913.1"/>
    <property type="molecule type" value="Genomic_DNA"/>
</dbReference>
<proteinExistence type="predicted"/>
<gene>
    <name evidence="1" type="ORF">KUCAC02_013840</name>
</gene>
<reference evidence="1" key="1">
    <citation type="submission" date="2022-05" db="EMBL/GenBank/DDBJ databases">
        <title>Chromosome-level genome of Chaenocephalus aceratus.</title>
        <authorList>
            <person name="Park H."/>
        </authorList>
    </citation>
    <scope>NUCLEOTIDE SEQUENCE</scope>
    <source>
        <strain evidence="1">KU_202001</strain>
    </source>
</reference>
<evidence type="ECO:0000313" key="2">
    <source>
        <dbReference type="Proteomes" id="UP001057452"/>
    </source>
</evidence>
<feature type="non-terminal residue" evidence="1">
    <location>
        <position position="1"/>
    </location>
</feature>
<dbReference type="Proteomes" id="UP001057452">
    <property type="component" value="Chromosome 16"/>
</dbReference>
<evidence type="ECO:0000313" key="1">
    <source>
        <dbReference type="EMBL" id="KAI4810913.1"/>
    </source>
</evidence>
<comment type="caution">
    <text evidence="1">The sequence shown here is derived from an EMBL/GenBank/DDBJ whole genome shotgun (WGS) entry which is preliminary data.</text>
</comment>
<protein>
    <submittedName>
        <fullName evidence="1">Uncharacterized protein</fullName>
    </submittedName>
</protein>
<sequence>QLPPQQKPPPHQKPPPQQKASSPAEATTSASASAPTEAATPAAASKSIKEAAAHCVHPMWEHLFLSLFPSATRILETAAKAPNNTTKSRLITATPLNFKKPIVASTGSTPRVEGPLAASAQQLKSQSPTAARKGSRAGISTLQLKKLKISAHIKSNQGVNVLPRLIAKGPSSFSPYITSPLLSKNPHPRASNNGSQGLPVPHFVQLKTPTQSALLLQRHKCARAKEFMAQHVRDGKRYRLKRGKGQLLWMGETGGDMDDDCFIVESGPDKPAEMIYQVTSSVPITT</sequence>
<keyword evidence="2" id="KW-1185">Reference proteome</keyword>
<organism evidence="1 2">
    <name type="scientific">Chaenocephalus aceratus</name>
    <name type="common">Blackfin icefish</name>
    <name type="synonym">Chaenichthys aceratus</name>
    <dbReference type="NCBI Taxonomy" id="36190"/>
    <lineage>
        <taxon>Eukaryota</taxon>
        <taxon>Metazoa</taxon>
        <taxon>Chordata</taxon>
        <taxon>Craniata</taxon>
        <taxon>Vertebrata</taxon>
        <taxon>Euteleostomi</taxon>
        <taxon>Actinopterygii</taxon>
        <taxon>Neopterygii</taxon>
        <taxon>Teleostei</taxon>
        <taxon>Neoteleostei</taxon>
        <taxon>Acanthomorphata</taxon>
        <taxon>Eupercaria</taxon>
        <taxon>Perciformes</taxon>
        <taxon>Notothenioidei</taxon>
        <taxon>Channichthyidae</taxon>
        <taxon>Chaenocephalus</taxon>
    </lineage>
</organism>
<name>A0ACB9WDF5_CHAAC</name>
<accession>A0ACB9WDF5</accession>